<keyword evidence="23" id="KW-0175">Coiled coil</keyword>
<keyword evidence="28" id="KW-1185">Reference proteome</keyword>
<feature type="chain" id="PRO_5003969773" description="Clusterin" evidence="24">
    <location>
        <begin position="22"/>
        <end position="477"/>
    </location>
</feature>
<dbReference type="GO" id="GO:0031966">
    <property type="term" value="C:mitochondrial membrane"/>
    <property type="evidence" value="ECO:0007669"/>
    <property type="project" value="UniProtKB-SubCell"/>
</dbReference>
<sequence length="477" mass="55363">MKTLLLLVGLLVTWENGQVLGDQAVSDRELQEMSTEGSKYVNKEIKNALKEVKQIKTLIEHTNDERKSLLSSLEEAKKQKEDALTDTKETEMKLKASQGVCNESMMALWEECKPCLKQTCMKFYARVCRSGSGLVGRQLEEFLNQSSPFYLWTNGDRIDSLLENDRQQTHVLDAMEDRFKRVSSIMDELFQDRFFTREPLDTYFSSFGSSPRRSLYFSPKSRLARNIMPFPMFRPPHFQDMFQPFFDMISQAQQAMDGHPHRLPYEFPMAEFTADHDNRSVCKEIRHNSTGCLRMKDQCEKCQEILSVDCSASDPSQNQLRQELNSSLQLAEKFSKLYDDLLQSYQQKMLNTSFLLKQLNEQFNWVSQLANLTQREELYPLQVTTVASHSSDSSVPTGFTRVVLKLFDSYPIMVTVPEVSWDSPMFMETVAEKALQEYRQKHRYLAPSLSHTWNLAWDMEIEMWLCLKDTESNDPAA</sequence>
<keyword evidence="13" id="KW-0256">Endoplasmic reticulum</keyword>
<evidence type="ECO:0000259" key="25">
    <source>
        <dbReference type="SMART" id="SM00030"/>
    </source>
</evidence>
<dbReference type="STRING" id="9402.L5L2K4"/>
<evidence type="ECO:0000256" key="10">
    <source>
        <dbReference type="ARBA" id="ARBA00022490"/>
    </source>
</evidence>
<dbReference type="GO" id="GO:0005634">
    <property type="term" value="C:nucleus"/>
    <property type="evidence" value="ECO:0007669"/>
    <property type="project" value="UniProtKB-SubCell"/>
</dbReference>
<evidence type="ECO:0000256" key="7">
    <source>
        <dbReference type="ARBA" id="ARBA00004613"/>
    </source>
</evidence>
<dbReference type="GO" id="GO:0005783">
    <property type="term" value="C:endoplasmic reticulum"/>
    <property type="evidence" value="ECO:0007669"/>
    <property type="project" value="UniProtKB-SubCell"/>
</dbReference>
<evidence type="ECO:0000256" key="15">
    <source>
        <dbReference type="ARBA" id="ARBA00023128"/>
    </source>
</evidence>
<reference evidence="28" key="1">
    <citation type="journal article" date="2013" name="Science">
        <title>Comparative analysis of bat genomes provides insight into the evolution of flight and immunity.</title>
        <authorList>
            <person name="Zhang G."/>
            <person name="Cowled C."/>
            <person name="Shi Z."/>
            <person name="Huang Z."/>
            <person name="Bishop-Lilly K.A."/>
            <person name="Fang X."/>
            <person name="Wynne J.W."/>
            <person name="Xiong Z."/>
            <person name="Baker M.L."/>
            <person name="Zhao W."/>
            <person name="Tachedjian M."/>
            <person name="Zhu Y."/>
            <person name="Zhou P."/>
            <person name="Jiang X."/>
            <person name="Ng J."/>
            <person name="Yang L."/>
            <person name="Wu L."/>
            <person name="Xiao J."/>
            <person name="Feng Y."/>
            <person name="Chen Y."/>
            <person name="Sun X."/>
            <person name="Zhang Y."/>
            <person name="Marsh G.A."/>
            <person name="Crameri G."/>
            <person name="Broder C.C."/>
            <person name="Frey K.G."/>
            <person name="Wang L.F."/>
            <person name="Wang J."/>
        </authorList>
    </citation>
    <scope>NUCLEOTIDE SEQUENCE [LARGE SCALE GENOMIC DNA]</scope>
</reference>
<evidence type="ECO:0000256" key="19">
    <source>
        <dbReference type="ARBA" id="ARBA00023186"/>
    </source>
</evidence>
<dbReference type="GO" id="GO:0042981">
    <property type="term" value="P:regulation of apoptotic process"/>
    <property type="evidence" value="ECO:0007669"/>
    <property type="project" value="TreeGrafter"/>
</dbReference>
<feature type="coiled-coil region" evidence="23">
    <location>
        <begin position="45"/>
        <end position="93"/>
    </location>
</feature>
<dbReference type="GO" id="GO:0042583">
    <property type="term" value="C:chromaffin granule"/>
    <property type="evidence" value="ECO:0007669"/>
    <property type="project" value="UniProtKB-SubCell"/>
</dbReference>
<dbReference type="InterPro" id="IPR033986">
    <property type="entry name" value="Clusterin_CS"/>
</dbReference>
<feature type="signal peptide" evidence="24">
    <location>
        <begin position="1"/>
        <end position="21"/>
    </location>
</feature>
<keyword evidence="20" id="KW-0539">Nucleus</keyword>
<evidence type="ECO:0000256" key="11">
    <source>
        <dbReference type="ARBA" id="ARBA00022525"/>
    </source>
</evidence>
<dbReference type="FunCoup" id="L5L2K4">
    <property type="interactions" value="275"/>
</dbReference>
<dbReference type="PANTHER" id="PTHR10970">
    <property type="entry name" value="CLUSTERIN"/>
    <property type="match status" value="1"/>
</dbReference>
<gene>
    <name evidence="27" type="ORF">PAL_GLEAN10016579</name>
</gene>
<evidence type="ECO:0000256" key="4">
    <source>
        <dbReference type="ARBA" id="ARBA00004346"/>
    </source>
</evidence>
<name>L5L2K4_PTEAL</name>
<evidence type="ECO:0000256" key="16">
    <source>
        <dbReference type="ARBA" id="ARBA00023136"/>
    </source>
</evidence>
<evidence type="ECO:0000256" key="1">
    <source>
        <dbReference type="ARBA" id="ARBA00004123"/>
    </source>
</evidence>
<dbReference type="Proteomes" id="UP000010552">
    <property type="component" value="Unassembled WGS sequence"/>
</dbReference>
<evidence type="ECO:0000256" key="22">
    <source>
        <dbReference type="RuleBase" id="RU000629"/>
    </source>
</evidence>
<evidence type="ECO:0000313" key="28">
    <source>
        <dbReference type="Proteomes" id="UP000010552"/>
    </source>
</evidence>
<dbReference type="PANTHER" id="PTHR10970:SF1">
    <property type="entry name" value="CLUSTERIN"/>
    <property type="match status" value="1"/>
</dbReference>
<dbReference type="PROSITE" id="PS00493">
    <property type="entry name" value="CLUSTERIN_2"/>
    <property type="match status" value="1"/>
</dbReference>
<keyword evidence="18" id="KW-0325">Glycoprotein</keyword>
<keyword evidence="19" id="KW-0143">Chaperone</keyword>
<dbReference type="AlphaFoldDB" id="L5L2K4"/>
<keyword evidence="16" id="KW-0472">Membrane</keyword>
<dbReference type="Pfam" id="PF01093">
    <property type="entry name" value="Clusterin"/>
    <property type="match status" value="1"/>
</dbReference>
<comment type="similarity">
    <text evidence="8 22">Belongs to the clusterin family.</text>
</comment>
<dbReference type="SMART" id="SM00035">
    <property type="entry name" value="CLa"/>
    <property type="match status" value="1"/>
</dbReference>
<protein>
    <recommendedName>
        <fullName evidence="9 22">Clusterin</fullName>
    </recommendedName>
</protein>
<evidence type="ECO:0000313" key="27">
    <source>
        <dbReference type="EMBL" id="ELK17486.1"/>
    </source>
</evidence>
<evidence type="ECO:0000256" key="9">
    <source>
        <dbReference type="ARBA" id="ARBA00020334"/>
    </source>
</evidence>
<dbReference type="InParanoid" id="L5L2K4"/>
<keyword evidence="15" id="KW-0496">Mitochondrion</keyword>
<keyword evidence="11" id="KW-0964">Secreted</keyword>
<keyword evidence="10" id="KW-0963">Cytoplasm</keyword>
<evidence type="ECO:0000256" key="23">
    <source>
        <dbReference type="SAM" id="Coils"/>
    </source>
</evidence>
<dbReference type="InterPro" id="IPR016015">
    <property type="entry name" value="Clusterin_C"/>
</dbReference>
<evidence type="ECO:0000256" key="12">
    <source>
        <dbReference type="ARBA" id="ARBA00022729"/>
    </source>
</evidence>
<evidence type="ECO:0000256" key="17">
    <source>
        <dbReference type="ARBA" id="ARBA00023157"/>
    </source>
</evidence>
<keyword evidence="12 24" id="KW-0732">Signal</keyword>
<evidence type="ECO:0000256" key="2">
    <source>
        <dbReference type="ARBA" id="ARBA00004240"/>
    </source>
</evidence>
<evidence type="ECO:0000259" key="26">
    <source>
        <dbReference type="SMART" id="SM00035"/>
    </source>
</evidence>
<evidence type="ECO:0000256" key="3">
    <source>
        <dbReference type="ARBA" id="ARBA00004248"/>
    </source>
</evidence>
<evidence type="ECO:0000256" key="13">
    <source>
        <dbReference type="ARBA" id="ARBA00022824"/>
    </source>
</evidence>
<evidence type="ECO:0000256" key="5">
    <source>
        <dbReference type="ARBA" id="ARBA00004514"/>
    </source>
</evidence>
<organism evidence="27 28">
    <name type="scientific">Pteropus alecto</name>
    <name type="common">Black flying fox</name>
    <dbReference type="NCBI Taxonomy" id="9402"/>
    <lineage>
        <taxon>Eukaryota</taxon>
        <taxon>Metazoa</taxon>
        <taxon>Chordata</taxon>
        <taxon>Craniata</taxon>
        <taxon>Vertebrata</taxon>
        <taxon>Euteleostomi</taxon>
        <taxon>Mammalia</taxon>
        <taxon>Eutheria</taxon>
        <taxon>Laurasiatheria</taxon>
        <taxon>Chiroptera</taxon>
        <taxon>Yinpterochiroptera</taxon>
        <taxon>Pteropodoidea</taxon>
        <taxon>Pteropodidae</taxon>
        <taxon>Pteropodinae</taxon>
        <taxon>Pteropus</taxon>
    </lineage>
</organism>
<dbReference type="PROSITE" id="PS00492">
    <property type="entry name" value="CLUSTERIN_1"/>
    <property type="match status" value="1"/>
</dbReference>
<dbReference type="EMBL" id="KB030405">
    <property type="protein sequence ID" value="ELK17486.1"/>
    <property type="molecule type" value="Genomic_DNA"/>
</dbReference>
<dbReference type="PIRSF" id="PIRSF002368">
    <property type="entry name" value="Clusterin"/>
    <property type="match status" value="1"/>
</dbReference>
<evidence type="ECO:0000256" key="20">
    <source>
        <dbReference type="ARBA" id="ARBA00023242"/>
    </source>
</evidence>
<evidence type="ECO:0000256" key="8">
    <source>
        <dbReference type="ARBA" id="ARBA00010069"/>
    </source>
</evidence>
<evidence type="ECO:0000256" key="24">
    <source>
        <dbReference type="SAM" id="SignalP"/>
    </source>
</evidence>
<dbReference type="GO" id="GO:0005615">
    <property type="term" value="C:extracellular space"/>
    <property type="evidence" value="ECO:0007669"/>
    <property type="project" value="TreeGrafter"/>
</dbReference>
<feature type="domain" description="Clusterin N-terminal" evidence="25">
    <location>
        <begin position="22"/>
        <end position="225"/>
    </location>
</feature>
<dbReference type="GO" id="GO:0005829">
    <property type="term" value="C:cytosol"/>
    <property type="evidence" value="ECO:0007669"/>
    <property type="project" value="UniProtKB-SubCell"/>
</dbReference>
<keyword evidence="17" id="KW-1015">Disulfide bond</keyword>
<keyword evidence="21" id="KW-0968">Cytoplasmic vesicle</keyword>
<dbReference type="InterPro" id="IPR016014">
    <property type="entry name" value="Clusterin_N"/>
</dbReference>
<evidence type="ECO:0000256" key="18">
    <source>
        <dbReference type="ARBA" id="ARBA00023180"/>
    </source>
</evidence>
<dbReference type="InterPro" id="IPR016016">
    <property type="entry name" value="Clusterin"/>
</dbReference>
<proteinExistence type="inferred from homology"/>
<dbReference type="GO" id="GO:0048471">
    <property type="term" value="C:perinuclear region of cytoplasm"/>
    <property type="evidence" value="ECO:0007669"/>
    <property type="project" value="UniProtKB-SubCell"/>
</dbReference>
<accession>L5L2K4</accession>
<evidence type="ECO:0000256" key="14">
    <source>
        <dbReference type="ARBA" id="ARBA00022843"/>
    </source>
</evidence>
<dbReference type="SMART" id="SM00030">
    <property type="entry name" value="CLb"/>
    <property type="match status" value="1"/>
</dbReference>
<dbReference type="InterPro" id="IPR000753">
    <property type="entry name" value="Clusterin-like"/>
</dbReference>
<evidence type="ECO:0000256" key="6">
    <source>
        <dbReference type="ARBA" id="ARBA00004556"/>
    </source>
</evidence>
<keyword evidence="14" id="KW-0832">Ubl conjugation</keyword>
<comment type="subcellular location">
    <subcellularLocation>
        <location evidence="5">Cytoplasm</location>
        <location evidence="5">Cytosol</location>
    </subcellularLocation>
    <subcellularLocation>
        <location evidence="6">Cytoplasm</location>
        <location evidence="6">Perinuclear region</location>
    </subcellularLocation>
    <subcellularLocation>
        <location evidence="3">Cytoplasmic vesicle</location>
        <location evidence="3">Secretory vesicle</location>
        <location evidence="3">Chromaffin granule</location>
    </subcellularLocation>
    <subcellularLocation>
        <location evidence="2">Endoplasmic reticulum</location>
    </subcellularLocation>
    <subcellularLocation>
        <location evidence="4">Mitochondrion membrane</location>
        <topology evidence="4">Peripheral membrane protein</topology>
        <orientation evidence="4">Cytoplasmic side</orientation>
    </subcellularLocation>
    <subcellularLocation>
        <location evidence="1">Nucleus</location>
    </subcellularLocation>
    <subcellularLocation>
        <location evidence="7">Secreted</location>
    </subcellularLocation>
</comment>
<feature type="domain" description="Clusterin C-terminal" evidence="26">
    <location>
        <begin position="226"/>
        <end position="439"/>
    </location>
</feature>
<dbReference type="eggNOG" id="ENOG502RBQP">
    <property type="taxonomic scope" value="Eukaryota"/>
</dbReference>
<dbReference type="GO" id="GO:0032436">
    <property type="term" value="P:positive regulation of proteasomal ubiquitin-dependent protein catabolic process"/>
    <property type="evidence" value="ECO:0007669"/>
    <property type="project" value="TreeGrafter"/>
</dbReference>
<dbReference type="GO" id="GO:0051787">
    <property type="term" value="F:misfolded protein binding"/>
    <property type="evidence" value="ECO:0007669"/>
    <property type="project" value="TreeGrafter"/>
</dbReference>
<evidence type="ECO:0000256" key="21">
    <source>
        <dbReference type="ARBA" id="ARBA00023329"/>
    </source>
</evidence>